<dbReference type="EMBL" id="ML986620">
    <property type="protein sequence ID" value="KAF2263954.1"/>
    <property type="molecule type" value="Genomic_DNA"/>
</dbReference>
<name>A0A9P4N5Y1_9PLEO</name>
<comment type="caution">
    <text evidence="1">The sequence shown here is derived from an EMBL/GenBank/DDBJ whole genome shotgun (WGS) entry which is preliminary data.</text>
</comment>
<dbReference type="InterPro" id="IPR022198">
    <property type="entry name" value="DUF3723"/>
</dbReference>
<protein>
    <submittedName>
        <fullName evidence="1">Uncharacterized protein</fullName>
    </submittedName>
</protein>
<proteinExistence type="predicted"/>
<sequence>KPNKATLCEIAAYAYRLEFKSTPILNLIQGSADRQITLKALLEARTLDRFKYNTSAFENYVE</sequence>
<feature type="non-terminal residue" evidence="1">
    <location>
        <position position="1"/>
    </location>
</feature>
<dbReference type="Proteomes" id="UP000800093">
    <property type="component" value="Unassembled WGS sequence"/>
</dbReference>
<accession>A0A9P4N5Y1</accession>
<evidence type="ECO:0000313" key="1">
    <source>
        <dbReference type="EMBL" id="KAF2263954.1"/>
    </source>
</evidence>
<dbReference type="AlphaFoldDB" id="A0A9P4N5Y1"/>
<reference evidence="2" key="1">
    <citation type="journal article" date="2020" name="Stud. Mycol.">
        <title>101 Dothideomycetes genomes: A test case for predicting lifestyles and emergence of pathogens.</title>
        <authorList>
            <person name="Haridas S."/>
            <person name="Albert R."/>
            <person name="Binder M."/>
            <person name="Bloem J."/>
            <person name="LaButti K."/>
            <person name="Salamov A."/>
            <person name="Andreopoulos B."/>
            <person name="Baker S."/>
            <person name="Barry K."/>
            <person name="Bills G."/>
            <person name="Bluhm B."/>
            <person name="Cannon C."/>
            <person name="Castanera R."/>
            <person name="Culley D."/>
            <person name="Daum C."/>
            <person name="Ezra D."/>
            <person name="Gonzalez J."/>
            <person name="Henrissat B."/>
            <person name="Kuo A."/>
            <person name="Liang C."/>
            <person name="Lipzen A."/>
            <person name="Lutzoni F."/>
            <person name="Magnuson J."/>
            <person name="Mondo S."/>
            <person name="Nolan M."/>
            <person name="Ohm R."/>
            <person name="Pangilinan J."/>
            <person name="Park H.-J."/>
            <person name="Ramirez L."/>
            <person name="Alfaro M."/>
            <person name="Sun H."/>
            <person name="Tritt A."/>
            <person name="Yoshinaga Y."/>
            <person name="Zwiers L.-H."/>
            <person name="Turgeon B."/>
            <person name="Goodwin S."/>
            <person name="Spatafora J."/>
            <person name="Crous P."/>
            <person name="Grigoriev I."/>
        </authorList>
    </citation>
    <scope>NUCLEOTIDE SEQUENCE [LARGE SCALE GENOMIC DNA]</scope>
    <source>
        <strain evidence="2">CBS 304.66</strain>
    </source>
</reference>
<gene>
    <name evidence="1" type="ORF">CC78DRAFT_464576</name>
</gene>
<keyword evidence="2" id="KW-1185">Reference proteome</keyword>
<organism evidence="1 2">
    <name type="scientific">Lojkania enalia</name>
    <dbReference type="NCBI Taxonomy" id="147567"/>
    <lineage>
        <taxon>Eukaryota</taxon>
        <taxon>Fungi</taxon>
        <taxon>Dikarya</taxon>
        <taxon>Ascomycota</taxon>
        <taxon>Pezizomycotina</taxon>
        <taxon>Dothideomycetes</taxon>
        <taxon>Pleosporomycetidae</taxon>
        <taxon>Pleosporales</taxon>
        <taxon>Pleosporales incertae sedis</taxon>
        <taxon>Lojkania</taxon>
    </lineage>
</organism>
<dbReference type="Pfam" id="PF12520">
    <property type="entry name" value="DUF3723"/>
    <property type="match status" value="1"/>
</dbReference>
<dbReference type="OrthoDB" id="5421195at2759"/>
<evidence type="ECO:0000313" key="2">
    <source>
        <dbReference type="Proteomes" id="UP000800093"/>
    </source>
</evidence>